<protein>
    <recommendedName>
        <fullName evidence="4">SHSP domain-containing protein</fullName>
    </recommendedName>
</protein>
<sequence length="329" mass="35945">MGEVQPELYIWRSTGRPLAFGRADPHSEPHVTSDVKRTGGYDPRQNRDQLATPSGGGRVSVRLCFRPPPRLIPVEMEDMSAVSTSRPATPALVHSPSTARSSFSSREIQATSTRPTPTRQASWGKRHASLDSSRDRPNVSVGPTLASSLPSPSQSLCGPPPPEPPHIHTPPSSPSARPYAYPFLPSCEPRGDARPSVSVEVFPDKYVLSCRMPHFDHSSITVATRRGRSLVITADRWDTIEPAPLSLDPALIPSPPQPAHFERRVTFGWDADMGRIRAGFDGVTLHITVPRRLLPTDSAPLARAPMADRHHSQPPSRPTAKREVAWPLG</sequence>
<feature type="compositionally biased region" description="Pro residues" evidence="1">
    <location>
        <begin position="158"/>
        <end position="173"/>
    </location>
</feature>
<gene>
    <name evidence="2" type="ORF">RDB_LOCUS16255</name>
</gene>
<evidence type="ECO:0000256" key="1">
    <source>
        <dbReference type="SAM" id="MobiDB-lite"/>
    </source>
</evidence>
<dbReference type="AlphaFoldDB" id="A0A8H2W9R8"/>
<feature type="compositionally biased region" description="Basic and acidic residues" evidence="1">
    <location>
        <begin position="128"/>
        <end position="137"/>
    </location>
</feature>
<feature type="compositionally biased region" description="Basic and acidic residues" evidence="1">
    <location>
        <begin position="23"/>
        <end position="47"/>
    </location>
</feature>
<dbReference type="Proteomes" id="UP000663846">
    <property type="component" value="Unassembled WGS sequence"/>
</dbReference>
<feature type="compositionally biased region" description="Low complexity" evidence="1">
    <location>
        <begin position="95"/>
        <end position="105"/>
    </location>
</feature>
<feature type="region of interest" description="Disordered" evidence="1">
    <location>
        <begin position="76"/>
        <end position="175"/>
    </location>
</feature>
<accession>A0A8H2W9R8</accession>
<proteinExistence type="predicted"/>
<evidence type="ECO:0000313" key="2">
    <source>
        <dbReference type="EMBL" id="CAE6358139.1"/>
    </source>
</evidence>
<dbReference type="InterPro" id="IPR008978">
    <property type="entry name" value="HSP20-like_chaperone"/>
</dbReference>
<evidence type="ECO:0008006" key="4">
    <source>
        <dbReference type="Google" id="ProtNLM"/>
    </source>
</evidence>
<feature type="compositionally biased region" description="Polar residues" evidence="1">
    <location>
        <begin position="106"/>
        <end position="121"/>
    </location>
</feature>
<dbReference type="SUPFAM" id="SSF49764">
    <property type="entry name" value="HSP20-like chaperones"/>
    <property type="match status" value="1"/>
</dbReference>
<dbReference type="Gene3D" id="2.60.40.790">
    <property type="match status" value="1"/>
</dbReference>
<feature type="compositionally biased region" description="Low complexity" evidence="1">
    <location>
        <begin position="143"/>
        <end position="157"/>
    </location>
</feature>
<dbReference type="EMBL" id="CAJMWS010000083">
    <property type="protein sequence ID" value="CAE6358139.1"/>
    <property type="molecule type" value="Genomic_DNA"/>
</dbReference>
<feature type="region of interest" description="Disordered" evidence="1">
    <location>
        <begin position="304"/>
        <end position="329"/>
    </location>
</feature>
<name>A0A8H2W9R8_9AGAM</name>
<evidence type="ECO:0000313" key="3">
    <source>
        <dbReference type="Proteomes" id="UP000663846"/>
    </source>
</evidence>
<feature type="compositionally biased region" description="Basic and acidic residues" evidence="1">
    <location>
        <begin position="320"/>
        <end position="329"/>
    </location>
</feature>
<dbReference type="CDD" id="cd06464">
    <property type="entry name" value="ACD_sHsps-like"/>
    <property type="match status" value="1"/>
</dbReference>
<organism evidence="2 3">
    <name type="scientific">Rhizoctonia solani</name>
    <dbReference type="NCBI Taxonomy" id="456999"/>
    <lineage>
        <taxon>Eukaryota</taxon>
        <taxon>Fungi</taxon>
        <taxon>Dikarya</taxon>
        <taxon>Basidiomycota</taxon>
        <taxon>Agaricomycotina</taxon>
        <taxon>Agaricomycetes</taxon>
        <taxon>Cantharellales</taxon>
        <taxon>Ceratobasidiaceae</taxon>
        <taxon>Rhizoctonia</taxon>
    </lineage>
</organism>
<reference evidence="2" key="1">
    <citation type="submission" date="2021-01" db="EMBL/GenBank/DDBJ databases">
        <authorList>
            <person name="Kaushik A."/>
        </authorList>
    </citation>
    <scope>NUCLEOTIDE SEQUENCE</scope>
    <source>
        <strain evidence="2">AG1-1C</strain>
    </source>
</reference>
<feature type="region of interest" description="Disordered" evidence="1">
    <location>
        <begin position="19"/>
        <end position="62"/>
    </location>
</feature>
<comment type="caution">
    <text evidence="2">The sequence shown here is derived from an EMBL/GenBank/DDBJ whole genome shotgun (WGS) entry which is preliminary data.</text>
</comment>